<dbReference type="EMBL" id="MHQC01000002">
    <property type="protein sequence ID" value="OGZ95918.1"/>
    <property type="molecule type" value="Genomic_DNA"/>
</dbReference>
<dbReference type="Proteomes" id="UP000177152">
    <property type="component" value="Unassembled WGS sequence"/>
</dbReference>
<protein>
    <recommendedName>
        <fullName evidence="5">Glycosyl transferase</fullName>
    </recommendedName>
</protein>
<dbReference type="InterPro" id="IPR001296">
    <property type="entry name" value="Glyco_trans_1"/>
</dbReference>
<dbReference type="Gene3D" id="3.40.50.2000">
    <property type="entry name" value="Glycogen Phosphorylase B"/>
    <property type="match status" value="2"/>
</dbReference>
<dbReference type="PANTHER" id="PTHR45947:SF13">
    <property type="entry name" value="TRANSFERASE"/>
    <property type="match status" value="1"/>
</dbReference>
<reference evidence="3 4" key="1">
    <citation type="journal article" date="2016" name="Nat. Commun.">
        <title>Thousands of microbial genomes shed light on interconnected biogeochemical processes in an aquifer system.</title>
        <authorList>
            <person name="Anantharaman K."/>
            <person name="Brown C.T."/>
            <person name="Hug L.A."/>
            <person name="Sharon I."/>
            <person name="Castelle C.J."/>
            <person name="Probst A.J."/>
            <person name="Thomas B.C."/>
            <person name="Singh A."/>
            <person name="Wilkins M.J."/>
            <person name="Karaoz U."/>
            <person name="Brodie E.L."/>
            <person name="Williams K.H."/>
            <person name="Hubbard S.S."/>
            <person name="Banfield J.F."/>
        </authorList>
    </citation>
    <scope>NUCLEOTIDE SEQUENCE [LARGE SCALE GENOMIC DNA]</scope>
</reference>
<feature type="domain" description="Glycosyltransferase subfamily 4-like N-terminal" evidence="2">
    <location>
        <begin position="23"/>
        <end position="168"/>
    </location>
</feature>
<comment type="caution">
    <text evidence="3">The sequence shown here is derived from an EMBL/GenBank/DDBJ whole genome shotgun (WGS) entry which is preliminary data.</text>
</comment>
<feature type="domain" description="Glycosyl transferase family 1" evidence="1">
    <location>
        <begin position="176"/>
        <end position="320"/>
    </location>
</feature>
<dbReference type="CDD" id="cd03802">
    <property type="entry name" value="GT4_AviGT4-like"/>
    <property type="match status" value="1"/>
</dbReference>
<dbReference type="Pfam" id="PF13439">
    <property type="entry name" value="Glyco_transf_4"/>
    <property type="match status" value="1"/>
</dbReference>
<proteinExistence type="predicted"/>
<dbReference type="GO" id="GO:0016757">
    <property type="term" value="F:glycosyltransferase activity"/>
    <property type="evidence" value="ECO:0007669"/>
    <property type="project" value="InterPro"/>
</dbReference>
<dbReference type="InterPro" id="IPR028098">
    <property type="entry name" value="Glyco_trans_4-like_N"/>
</dbReference>
<dbReference type="AlphaFoldDB" id="A0A1G2KBX5"/>
<dbReference type="SUPFAM" id="SSF53756">
    <property type="entry name" value="UDP-Glycosyltransferase/glycogen phosphorylase"/>
    <property type="match status" value="1"/>
</dbReference>
<evidence type="ECO:0000313" key="3">
    <source>
        <dbReference type="EMBL" id="OGZ95918.1"/>
    </source>
</evidence>
<evidence type="ECO:0000259" key="2">
    <source>
        <dbReference type="Pfam" id="PF13439"/>
    </source>
</evidence>
<dbReference type="InterPro" id="IPR050194">
    <property type="entry name" value="Glycosyltransferase_grp1"/>
</dbReference>
<dbReference type="Pfam" id="PF00534">
    <property type="entry name" value="Glycos_transf_1"/>
    <property type="match status" value="1"/>
</dbReference>
<accession>A0A1G2KBX5</accession>
<name>A0A1G2KBX5_9BACT</name>
<dbReference type="PANTHER" id="PTHR45947">
    <property type="entry name" value="SULFOQUINOVOSYL TRANSFERASE SQD2"/>
    <property type="match status" value="1"/>
</dbReference>
<sequence>MKKRKLRIGQISPLNIAIPPPKYGGTERVIYNLCEGLTKRGHEVVLFGTGADKTSAKLYPIFPKGLWSLPQESEKTSYYTYAMSKIARAARKYQLDVLHDHLGPLALSLYGMADRIPIVHTLHVPTNNDRAAIYKLLGARLVSISNNQRKPYPRLDYIATVYNGVDTDIYAFHALSKEYMLFVGEMSTVKRNKGILEAIAVAEKTEKHLIVAGKVPSPNQKEDYAAFRERVAPALKKKCVTYVGEVNEKQLVPLYQNAKAVLFPIQWEEPFGLVMIEAMACGTPVIAFQRGSVPEVIVDGKTGYIVSTANEMARAVSRIDQIDRGMVRKYTEDNFSKERMVDEYEKLYYELCPKQE</sequence>
<evidence type="ECO:0000313" key="4">
    <source>
        <dbReference type="Proteomes" id="UP000177152"/>
    </source>
</evidence>
<evidence type="ECO:0000259" key="1">
    <source>
        <dbReference type="Pfam" id="PF00534"/>
    </source>
</evidence>
<gene>
    <name evidence="3" type="ORF">A2633_02435</name>
</gene>
<evidence type="ECO:0008006" key="5">
    <source>
        <dbReference type="Google" id="ProtNLM"/>
    </source>
</evidence>
<organism evidence="3 4">
    <name type="scientific">Candidatus Sungbacteria bacterium RIFCSPHIGHO2_01_FULL_47_32</name>
    <dbReference type="NCBI Taxonomy" id="1802264"/>
    <lineage>
        <taxon>Bacteria</taxon>
        <taxon>Candidatus Sungiibacteriota</taxon>
    </lineage>
</organism>